<reference evidence="2 3" key="1">
    <citation type="submission" date="2019-02" db="EMBL/GenBank/DDBJ databases">
        <title>Complete Genome Sequence and Methylome Analysis of Sphaerotilus natans subsp. sulfidivorans D-507.</title>
        <authorList>
            <person name="Fomenkov A."/>
            <person name="Gridneva E."/>
            <person name="Smolyakov D."/>
            <person name="Dubinina G."/>
            <person name="Vincze T."/>
            <person name="Grabovich M."/>
            <person name="Roberts R.J."/>
        </authorList>
    </citation>
    <scope>NUCLEOTIDE SEQUENCE [LARGE SCALE GENOMIC DNA]</scope>
    <source>
        <strain evidence="2 3">D-507</strain>
    </source>
</reference>
<accession>A0A5C1Q0G9</accession>
<dbReference type="AlphaFoldDB" id="A0A5C1Q0G9"/>
<dbReference type="SUPFAM" id="SSF56281">
    <property type="entry name" value="Metallo-hydrolase/oxidoreductase"/>
    <property type="match status" value="1"/>
</dbReference>
<name>A0A5C1Q0G9_9BURK</name>
<dbReference type="Pfam" id="PF12706">
    <property type="entry name" value="Lactamase_B_2"/>
    <property type="match status" value="1"/>
</dbReference>
<dbReference type="Proteomes" id="UP000323522">
    <property type="component" value="Chromosome"/>
</dbReference>
<gene>
    <name evidence="2" type="ORF">EWH46_06235</name>
</gene>
<organism evidence="2 3">
    <name type="scientific">Sphaerotilus sulfidivorans</name>
    <dbReference type="NCBI Taxonomy" id="639200"/>
    <lineage>
        <taxon>Bacteria</taxon>
        <taxon>Pseudomonadati</taxon>
        <taxon>Pseudomonadota</taxon>
        <taxon>Betaproteobacteria</taxon>
        <taxon>Burkholderiales</taxon>
        <taxon>Sphaerotilaceae</taxon>
        <taxon>Sphaerotilus</taxon>
    </lineage>
</organism>
<dbReference type="InterPro" id="IPR001279">
    <property type="entry name" value="Metallo-B-lactamas"/>
</dbReference>
<sequence>MRPWLIALLSPALPEISQTPSASARIGSAGPGQGAGVALAAPVAVSSMARAAIFVSGQGIRVAPVSACGCGLFPNGAVHDMSPQGLDPGPVRARECPCRVGREAARACLRRRPNDTPCPARVLHETGQRPKRPRTPFFSFHHDRTRSAAGLPHSFPRGRAAGDAMKLVVLKGGGDAVPFQPIAPALNSTRAPGVLALSGDQMRWVLINMSPAVAGQLGTDARLLRHRGLADAPVRAVVLTDSQVDHVTGLLSLRDGAPIHLYATPAVFEELTHTLPVLPLLQHYCSVHWHVIPVAGESREAVFRVEGQPTLEFTAVATDGPLPLHSARPAAPAVGETIALAVRDVVTGQRLFCARSLLEAGPEALEWMQQADCLLLGDDAIDPRLEAGEQVEAGEQLLAQLDQVGARRKLLMPVPESGLSAAVPAGVLARHGIELTADRMEIDL</sequence>
<evidence type="ECO:0000313" key="3">
    <source>
        <dbReference type="Proteomes" id="UP000323522"/>
    </source>
</evidence>
<proteinExistence type="predicted"/>
<protein>
    <recommendedName>
        <fullName evidence="1">Metallo-beta-lactamase domain-containing protein</fullName>
    </recommendedName>
</protein>
<feature type="domain" description="Metallo-beta-lactamase" evidence="1">
    <location>
        <begin position="203"/>
        <end position="412"/>
    </location>
</feature>
<dbReference type="Gene3D" id="3.60.15.10">
    <property type="entry name" value="Ribonuclease Z/Hydroxyacylglutathione hydrolase-like"/>
    <property type="match status" value="1"/>
</dbReference>
<dbReference type="InterPro" id="IPR036866">
    <property type="entry name" value="RibonucZ/Hydroxyglut_hydro"/>
</dbReference>
<dbReference type="EMBL" id="CP035708">
    <property type="protein sequence ID" value="QEN00416.1"/>
    <property type="molecule type" value="Genomic_DNA"/>
</dbReference>
<evidence type="ECO:0000259" key="1">
    <source>
        <dbReference type="Pfam" id="PF12706"/>
    </source>
</evidence>
<dbReference type="OrthoDB" id="9151549at2"/>
<dbReference type="KEGG" id="snn:EWH46_06235"/>
<evidence type="ECO:0000313" key="2">
    <source>
        <dbReference type="EMBL" id="QEN00416.1"/>
    </source>
</evidence>